<keyword evidence="1" id="KW-0472">Membrane</keyword>
<gene>
    <name evidence="2" type="ORF">BEN51_11690</name>
</gene>
<organism evidence="2 3">
    <name type="scientific">Clostridium isatidis</name>
    <dbReference type="NCBI Taxonomy" id="182773"/>
    <lineage>
        <taxon>Bacteria</taxon>
        <taxon>Bacillati</taxon>
        <taxon>Bacillota</taxon>
        <taxon>Clostridia</taxon>
        <taxon>Eubacteriales</taxon>
        <taxon>Clostridiaceae</taxon>
        <taxon>Clostridium</taxon>
    </lineage>
</organism>
<keyword evidence="3" id="KW-1185">Reference proteome</keyword>
<evidence type="ECO:0000256" key="1">
    <source>
        <dbReference type="SAM" id="Phobius"/>
    </source>
</evidence>
<dbReference type="EMBL" id="CP016786">
    <property type="protein sequence ID" value="ASW44113.1"/>
    <property type="molecule type" value="Genomic_DNA"/>
</dbReference>
<dbReference type="KEGG" id="cia:BEN51_11690"/>
<accession>A0A343JF05</accession>
<reference evidence="2 3" key="1">
    <citation type="submission" date="2016-08" db="EMBL/GenBank/DDBJ databases">
        <title>Complete Genome Sequence Of The Indigo Reducing Clostridium isatidis DSM15098.</title>
        <authorList>
            <person name="Little G.T."/>
            <person name="Minton N.P."/>
        </authorList>
    </citation>
    <scope>NUCLEOTIDE SEQUENCE [LARGE SCALE GENOMIC DNA]</scope>
    <source>
        <strain evidence="2 3">DSM 15098</strain>
    </source>
</reference>
<feature type="transmembrane region" description="Helical" evidence="1">
    <location>
        <begin position="42"/>
        <end position="62"/>
    </location>
</feature>
<name>A0A343JF05_9CLOT</name>
<dbReference type="RefSeq" id="WP_119866238.1">
    <property type="nucleotide sequence ID" value="NZ_CP016786.1"/>
</dbReference>
<keyword evidence="1" id="KW-1133">Transmembrane helix</keyword>
<evidence type="ECO:0000313" key="2">
    <source>
        <dbReference type="EMBL" id="ASW44113.1"/>
    </source>
</evidence>
<sequence>MKNKKIIDAFDSILPNDDVKNRILSDILNNKKKNSFKLEKPLKSFLLAACLILSIFIFKINYNREAAPNEEVIPMNTYDLSYETFTYNDQKYVPTGITYTEADIKGKVLFIVDDINSNFYGAKVYEGKNKNIIIYFNNTFMEYEKLN</sequence>
<dbReference type="AlphaFoldDB" id="A0A343JF05"/>
<dbReference type="Proteomes" id="UP000264883">
    <property type="component" value="Chromosome"/>
</dbReference>
<proteinExistence type="predicted"/>
<evidence type="ECO:0000313" key="3">
    <source>
        <dbReference type="Proteomes" id="UP000264883"/>
    </source>
</evidence>
<keyword evidence="1" id="KW-0812">Transmembrane</keyword>
<protein>
    <submittedName>
        <fullName evidence="2">Uncharacterized protein</fullName>
    </submittedName>
</protein>